<dbReference type="PANTHER" id="PTHR35008:SF4">
    <property type="entry name" value="BLL4482 PROTEIN"/>
    <property type="match status" value="1"/>
</dbReference>
<reference evidence="6 7" key="1">
    <citation type="submission" date="2018-03" db="EMBL/GenBank/DDBJ databases">
        <title>Genomic Encyclopedia of Type Strains, Phase III (KMG-III): the genomes of soil and plant-associated and newly described type strains.</title>
        <authorList>
            <person name="Whitman W."/>
        </authorList>
    </citation>
    <scope>NUCLEOTIDE SEQUENCE [LARGE SCALE GENOMIC DNA]</scope>
    <source>
        <strain evidence="6 7">CGMCC 1.9313</strain>
    </source>
</reference>
<keyword evidence="2 4" id="KW-0479">Metal-binding</keyword>
<evidence type="ECO:0000313" key="6">
    <source>
        <dbReference type="EMBL" id="PRY52332.1"/>
    </source>
</evidence>
<keyword evidence="1 4" id="KW-0349">Heme</keyword>
<dbReference type="GO" id="GO:0020037">
    <property type="term" value="F:heme binding"/>
    <property type="evidence" value="ECO:0007669"/>
    <property type="project" value="InterPro"/>
</dbReference>
<keyword evidence="7" id="KW-1185">Reference proteome</keyword>
<dbReference type="SUPFAM" id="SSF46626">
    <property type="entry name" value="Cytochrome c"/>
    <property type="match status" value="1"/>
</dbReference>
<dbReference type="PANTHER" id="PTHR35008">
    <property type="entry name" value="BLL4482 PROTEIN-RELATED"/>
    <property type="match status" value="1"/>
</dbReference>
<dbReference type="InterPro" id="IPR051459">
    <property type="entry name" value="Cytochrome_c-type_DH"/>
</dbReference>
<keyword evidence="3 4" id="KW-0408">Iron</keyword>
<accession>A0A2T0U333</accession>
<dbReference type="InterPro" id="IPR009056">
    <property type="entry name" value="Cyt_c-like_dom"/>
</dbReference>
<sequence>MSKRRIAGFLFCITAVCSVIYSCQSENDLNYARYYTNGKKLYDLHCQNCHGSDGQGLGKLIPPLTDTTFLKKHKSEIACWIKHGVSDSMLVNNVLYASEMPANPTLPDIDIAALVTYITNTFGNNRGLYDVNNAATDLKPCIISK</sequence>
<dbReference type="GO" id="GO:0009055">
    <property type="term" value="F:electron transfer activity"/>
    <property type="evidence" value="ECO:0007669"/>
    <property type="project" value="InterPro"/>
</dbReference>
<dbReference type="Pfam" id="PF00034">
    <property type="entry name" value="Cytochrom_C"/>
    <property type="match status" value="1"/>
</dbReference>
<comment type="caution">
    <text evidence="6">The sequence shown here is derived from an EMBL/GenBank/DDBJ whole genome shotgun (WGS) entry which is preliminary data.</text>
</comment>
<dbReference type="RefSeq" id="WP_106293366.1">
    <property type="nucleotide sequence ID" value="NZ_PVTH01000006.1"/>
</dbReference>
<gene>
    <name evidence="6" type="ORF">B0I27_10691</name>
</gene>
<evidence type="ECO:0000256" key="2">
    <source>
        <dbReference type="ARBA" id="ARBA00022723"/>
    </source>
</evidence>
<proteinExistence type="predicted"/>
<evidence type="ECO:0000313" key="7">
    <source>
        <dbReference type="Proteomes" id="UP000238034"/>
    </source>
</evidence>
<evidence type="ECO:0000256" key="1">
    <source>
        <dbReference type="ARBA" id="ARBA00022617"/>
    </source>
</evidence>
<dbReference type="GO" id="GO:0046872">
    <property type="term" value="F:metal ion binding"/>
    <property type="evidence" value="ECO:0007669"/>
    <property type="project" value="UniProtKB-KW"/>
</dbReference>
<name>A0A2T0U333_9SPHI</name>
<evidence type="ECO:0000256" key="4">
    <source>
        <dbReference type="PROSITE-ProRule" id="PRU00433"/>
    </source>
</evidence>
<dbReference type="PROSITE" id="PS51257">
    <property type="entry name" value="PROKAR_LIPOPROTEIN"/>
    <property type="match status" value="1"/>
</dbReference>
<feature type="domain" description="Cytochrome c" evidence="5">
    <location>
        <begin position="33"/>
        <end position="122"/>
    </location>
</feature>
<protein>
    <submittedName>
        <fullName evidence="6">Cbb3-type cytochrome c oxidase subunit III</fullName>
    </submittedName>
</protein>
<dbReference type="InterPro" id="IPR036909">
    <property type="entry name" value="Cyt_c-like_dom_sf"/>
</dbReference>
<dbReference type="AlphaFoldDB" id="A0A2T0U333"/>
<dbReference type="Gene3D" id="1.10.760.10">
    <property type="entry name" value="Cytochrome c-like domain"/>
    <property type="match status" value="1"/>
</dbReference>
<dbReference type="OrthoDB" id="9811395at2"/>
<organism evidence="6 7">
    <name type="scientific">Arcticibacter pallidicorallinus</name>
    <dbReference type="NCBI Taxonomy" id="1259464"/>
    <lineage>
        <taxon>Bacteria</taxon>
        <taxon>Pseudomonadati</taxon>
        <taxon>Bacteroidota</taxon>
        <taxon>Sphingobacteriia</taxon>
        <taxon>Sphingobacteriales</taxon>
        <taxon>Sphingobacteriaceae</taxon>
        <taxon>Arcticibacter</taxon>
    </lineage>
</organism>
<dbReference type="EMBL" id="PVTH01000006">
    <property type="protein sequence ID" value="PRY52332.1"/>
    <property type="molecule type" value="Genomic_DNA"/>
</dbReference>
<evidence type="ECO:0000259" key="5">
    <source>
        <dbReference type="PROSITE" id="PS51007"/>
    </source>
</evidence>
<evidence type="ECO:0000256" key="3">
    <source>
        <dbReference type="ARBA" id="ARBA00023004"/>
    </source>
</evidence>
<dbReference type="PROSITE" id="PS51007">
    <property type="entry name" value="CYTC"/>
    <property type="match status" value="1"/>
</dbReference>
<dbReference type="Proteomes" id="UP000238034">
    <property type="component" value="Unassembled WGS sequence"/>
</dbReference>